<dbReference type="AlphaFoldDB" id="A0A6I1FHS3"/>
<dbReference type="HAMAP" id="MF_00336">
    <property type="entry name" value="BioD"/>
    <property type="match status" value="1"/>
</dbReference>
<reference evidence="2 3" key="1">
    <citation type="submission" date="2019-10" db="EMBL/GenBank/DDBJ databases">
        <title>Bacillus aerolatum sp. nov., isolated from bioaerosol of sport playgrounds.</title>
        <authorList>
            <person name="Chen P."/>
            <person name="Zhang G."/>
        </authorList>
    </citation>
    <scope>NUCLEOTIDE SEQUENCE [LARGE SCALE GENOMIC DNA]</scope>
    <source>
        <strain evidence="2 3">CX253</strain>
    </source>
</reference>
<feature type="binding site" evidence="1">
    <location>
        <position position="116"/>
    </location>
    <ligand>
        <name>Mg(2+)</name>
        <dbReference type="ChEBI" id="CHEBI:18420"/>
    </ligand>
</feature>
<protein>
    <recommendedName>
        <fullName evidence="1">ATP-dependent dethiobiotin synthetase BioD</fullName>
        <ecNumber evidence="1">6.3.3.3</ecNumber>
    </recommendedName>
    <alternativeName>
        <fullName evidence="1">DTB synthetase</fullName>
        <shortName evidence="1">DTBS</shortName>
    </alternativeName>
    <alternativeName>
        <fullName evidence="1">Dethiobiotin synthase</fullName>
    </alternativeName>
</protein>
<dbReference type="GO" id="GO:0004141">
    <property type="term" value="F:dethiobiotin synthase activity"/>
    <property type="evidence" value="ECO:0007669"/>
    <property type="project" value="UniProtKB-UniRule"/>
</dbReference>
<dbReference type="PANTHER" id="PTHR43210:SF5">
    <property type="entry name" value="DETHIOBIOTIN SYNTHETASE"/>
    <property type="match status" value="1"/>
</dbReference>
<comment type="caution">
    <text evidence="1">Lacks conserved residue(s) required for the propagation of feature annotation.</text>
</comment>
<dbReference type="PANTHER" id="PTHR43210">
    <property type="entry name" value="DETHIOBIOTIN SYNTHETASE"/>
    <property type="match status" value="1"/>
</dbReference>
<keyword evidence="1" id="KW-0963">Cytoplasm</keyword>
<feature type="binding site" evidence="1">
    <location>
        <position position="57"/>
    </location>
    <ligand>
        <name>ATP</name>
        <dbReference type="ChEBI" id="CHEBI:30616"/>
    </ligand>
</feature>
<dbReference type="UniPathway" id="UPA00078">
    <property type="reaction ID" value="UER00161"/>
</dbReference>
<feature type="binding site" evidence="1">
    <location>
        <begin position="177"/>
        <end position="178"/>
    </location>
    <ligand>
        <name>ATP</name>
        <dbReference type="ChEBI" id="CHEBI:30616"/>
    </ligand>
</feature>
<feature type="binding site" evidence="1">
    <location>
        <position position="44"/>
    </location>
    <ligand>
        <name>substrate</name>
    </ligand>
</feature>
<feature type="binding site" evidence="1">
    <location>
        <begin position="15"/>
        <end position="20"/>
    </location>
    <ligand>
        <name>ATP</name>
        <dbReference type="ChEBI" id="CHEBI:30616"/>
    </ligand>
</feature>
<dbReference type="InterPro" id="IPR027417">
    <property type="entry name" value="P-loop_NTPase"/>
</dbReference>
<comment type="function">
    <text evidence="1">Catalyzes a mechanistically unusual reaction, the ATP-dependent insertion of CO2 between the N7 and N8 nitrogen atoms of 7,8-diaminopelargonic acid (DAPA, also called 7,8-diammoniononanoate) to form a ureido ring.</text>
</comment>
<keyword evidence="3" id="KW-1185">Reference proteome</keyword>
<evidence type="ECO:0000313" key="2">
    <source>
        <dbReference type="EMBL" id="KAB7705367.1"/>
    </source>
</evidence>
<dbReference type="EC" id="6.3.3.3" evidence="1"/>
<organism evidence="2 3">
    <name type="scientific">Bacillus aerolatus</name>
    <dbReference type="NCBI Taxonomy" id="2653354"/>
    <lineage>
        <taxon>Bacteria</taxon>
        <taxon>Bacillati</taxon>
        <taxon>Bacillota</taxon>
        <taxon>Bacilli</taxon>
        <taxon>Bacillales</taxon>
        <taxon>Bacillaceae</taxon>
        <taxon>Bacillus</taxon>
    </lineage>
</organism>
<comment type="subunit">
    <text evidence="1">Homodimer.</text>
</comment>
<dbReference type="EMBL" id="WEIO01000009">
    <property type="protein sequence ID" value="KAB7705367.1"/>
    <property type="molecule type" value="Genomic_DNA"/>
</dbReference>
<dbReference type="Gene3D" id="3.40.50.300">
    <property type="entry name" value="P-loop containing nucleotide triphosphate hydrolases"/>
    <property type="match status" value="1"/>
</dbReference>
<dbReference type="GO" id="GO:0009102">
    <property type="term" value="P:biotin biosynthetic process"/>
    <property type="evidence" value="ECO:0007669"/>
    <property type="project" value="UniProtKB-UniRule"/>
</dbReference>
<keyword evidence="1 2" id="KW-0436">Ligase</keyword>
<evidence type="ECO:0000256" key="1">
    <source>
        <dbReference type="HAMAP-Rule" id="MF_00336"/>
    </source>
</evidence>
<feature type="binding site" evidence="1">
    <location>
        <position position="57"/>
    </location>
    <ligand>
        <name>Mg(2+)</name>
        <dbReference type="ChEBI" id="CHEBI:18420"/>
    </ligand>
</feature>
<gene>
    <name evidence="1 2" type="primary">bioD</name>
    <name evidence="2" type="ORF">F9802_14815</name>
</gene>
<keyword evidence="1" id="KW-0460">Magnesium</keyword>
<dbReference type="NCBIfam" id="TIGR00347">
    <property type="entry name" value="bioD"/>
    <property type="match status" value="1"/>
</dbReference>
<dbReference type="GO" id="GO:0005829">
    <property type="term" value="C:cytosol"/>
    <property type="evidence" value="ECO:0007669"/>
    <property type="project" value="TreeGrafter"/>
</dbReference>
<keyword evidence="1" id="KW-0547">Nucleotide-binding</keyword>
<accession>A0A6I1FHS3</accession>
<comment type="pathway">
    <text evidence="1">Cofactor biosynthesis; biotin biosynthesis; biotin from 7,8-diaminononanoate: step 1/2.</text>
</comment>
<keyword evidence="1" id="KW-0067">ATP-binding</keyword>
<feature type="binding site" evidence="1">
    <location>
        <begin position="207"/>
        <end position="209"/>
    </location>
    <ligand>
        <name>ATP</name>
        <dbReference type="ChEBI" id="CHEBI:30616"/>
    </ligand>
</feature>
<comment type="subcellular location">
    <subcellularLocation>
        <location evidence="1">Cytoplasm</location>
    </subcellularLocation>
</comment>
<feature type="binding site" evidence="1">
    <location>
        <begin position="116"/>
        <end position="119"/>
    </location>
    <ligand>
        <name>ATP</name>
        <dbReference type="ChEBI" id="CHEBI:30616"/>
    </ligand>
</feature>
<dbReference type="InterPro" id="IPR004472">
    <property type="entry name" value="DTB_synth_BioD"/>
</dbReference>
<feature type="active site" evidence="1">
    <location>
        <position position="40"/>
    </location>
</feature>
<comment type="cofactor">
    <cofactor evidence="1">
        <name>Mg(2+)</name>
        <dbReference type="ChEBI" id="CHEBI:18420"/>
    </cofactor>
</comment>
<dbReference type="CDD" id="cd03109">
    <property type="entry name" value="DTBS"/>
    <property type="match status" value="1"/>
</dbReference>
<comment type="similarity">
    <text evidence="1">Belongs to the dethiobiotin synthetase family.</text>
</comment>
<proteinExistence type="inferred from homology"/>
<comment type="caution">
    <text evidence="2">The sequence shown here is derived from an EMBL/GenBank/DDBJ whole genome shotgun (WGS) entry which is preliminary data.</text>
</comment>
<keyword evidence="1" id="KW-0479">Metal-binding</keyword>
<dbReference type="Pfam" id="PF13500">
    <property type="entry name" value="AAA_26"/>
    <property type="match status" value="1"/>
</dbReference>
<evidence type="ECO:0000313" key="3">
    <source>
        <dbReference type="Proteomes" id="UP000429595"/>
    </source>
</evidence>
<dbReference type="PIRSF" id="PIRSF006755">
    <property type="entry name" value="DTB_synth"/>
    <property type="match status" value="1"/>
</dbReference>
<sequence>MSKLAGLFITGTDTDAGKTVSTLLLAHGLMERGIETEPYKPVQSGAEWTGGEWKAPDAEMYKLLSKVKDDKLYTYLFKKASSPHLAAEEEGTTIDEAMLIEEIKRRASGRSLLLIEGAGGLYVPLNRKGRCMIDVMGEVNLPVVIAAKAGLGTINDSMLTIESLKKRKLPIAGLVFSSTVPGEEEIEQDNLEMIHQLSGLPVIGHIPFIADIKKSLKDSRYRSALIKDWKFNELMEEIKNGCETTV</sequence>
<dbReference type="Proteomes" id="UP000429595">
    <property type="component" value="Unassembled WGS sequence"/>
</dbReference>
<dbReference type="GO" id="GO:0000287">
    <property type="term" value="F:magnesium ion binding"/>
    <property type="evidence" value="ECO:0007669"/>
    <property type="project" value="UniProtKB-UniRule"/>
</dbReference>
<keyword evidence="1" id="KW-0093">Biotin biosynthesis</keyword>
<name>A0A6I1FHS3_9BACI</name>
<dbReference type="GO" id="GO:0005524">
    <property type="term" value="F:ATP binding"/>
    <property type="evidence" value="ECO:0007669"/>
    <property type="project" value="UniProtKB-UniRule"/>
</dbReference>
<feature type="binding site" evidence="1">
    <location>
        <position position="19"/>
    </location>
    <ligand>
        <name>Mg(2+)</name>
        <dbReference type="ChEBI" id="CHEBI:18420"/>
    </ligand>
</feature>
<comment type="catalytic activity">
    <reaction evidence="1">
        <text>(7R,8S)-7,8-diammoniononanoate + CO2 + ATP = (4R,5S)-dethiobiotin + ADP + phosphate + 3 H(+)</text>
        <dbReference type="Rhea" id="RHEA:15805"/>
        <dbReference type="ChEBI" id="CHEBI:15378"/>
        <dbReference type="ChEBI" id="CHEBI:16526"/>
        <dbReference type="ChEBI" id="CHEBI:30616"/>
        <dbReference type="ChEBI" id="CHEBI:43474"/>
        <dbReference type="ChEBI" id="CHEBI:149469"/>
        <dbReference type="ChEBI" id="CHEBI:149473"/>
        <dbReference type="ChEBI" id="CHEBI:456216"/>
        <dbReference type="EC" id="6.3.3.3"/>
    </reaction>
</comment>
<dbReference type="SUPFAM" id="SSF52540">
    <property type="entry name" value="P-loop containing nucleoside triphosphate hydrolases"/>
    <property type="match status" value="1"/>
</dbReference>